<comment type="caution">
    <text evidence="1">The sequence shown here is derived from an EMBL/GenBank/DDBJ whole genome shotgun (WGS) entry which is preliminary data.</text>
</comment>
<dbReference type="InterPro" id="IPR021243">
    <property type="entry name" value="DUF2804"/>
</dbReference>
<dbReference type="EMBL" id="JAUSUB010000034">
    <property type="protein sequence ID" value="MDQ0273157.1"/>
    <property type="molecule type" value="Genomic_DNA"/>
</dbReference>
<reference evidence="1 2" key="1">
    <citation type="submission" date="2023-07" db="EMBL/GenBank/DDBJ databases">
        <title>Genomic Encyclopedia of Type Strains, Phase IV (KMG-IV): sequencing the most valuable type-strain genomes for metagenomic binning, comparative biology and taxonomic classification.</title>
        <authorList>
            <person name="Goeker M."/>
        </authorList>
    </citation>
    <scope>NUCLEOTIDE SEQUENCE [LARGE SCALE GENOMIC DNA]</scope>
    <source>
        <strain evidence="1 2">DSM 23494</strain>
    </source>
</reference>
<organism evidence="1 2">
    <name type="scientific">Cytobacillus purgationiresistens</name>
    <dbReference type="NCBI Taxonomy" id="863449"/>
    <lineage>
        <taxon>Bacteria</taxon>
        <taxon>Bacillati</taxon>
        <taxon>Bacillota</taxon>
        <taxon>Bacilli</taxon>
        <taxon>Bacillales</taxon>
        <taxon>Bacillaceae</taxon>
        <taxon>Cytobacillus</taxon>
    </lineage>
</organism>
<keyword evidence="2" id="KW-1185">Reference proteome</keyword>
<evidence type="ECO:0008006" key="3">
    <source>
        <dbReference type="Google" id="ProtNLM"/>
    </source>
</evidence>
<gene>
    <name evidence="1" type="ORF">J2S17_005078</name>
</gene>
<name>A0ABU0AQV0_9BACI</name>
<proteinExistence type="predicted"/>
<evidence type="ECO:0000313" key="2">
    <source>
        <dbReference type="Proteomes" id="UP001238088"/>
    </source>
</evidence>
<dbReference type="Pfam" id="PF10974">
    <property type="entry name" value="DUF2804"/>
    <property type="match status" value="1"/>
</dbReference>
<protein>
    <recommendedName>
        <fullName evidence="3">DUF2804 domain-containing protein</fullName>
    </recommendedName>
</protein>
<sequence length="343" mass="39345">MQTKLTAKKKLLNPSGELNEPGYATELLLDYHRQDIKAKGYRIKEWDYYLIANDDYAVALTIADNSYMGLLSISFIDFKQAWFKTESIIKPFTFGKLGLPSSSKEGDIAYTDNRISMAFLHEDNHRRLRCSMKNFHNGDPFACDIILSNEPRDSMVIATPFPQDRKAFYYNQKINCMRAQGEVVLGEETFHFDADDSFAVLDWGRGVWTYKNTWYWGSTSGMIGDKTFGFNIGYGFGNTSAASENMLFYDGVAHKLDKVEFHIPMNGNNYDYLQPWSFTSNDNRFEMNFKPILDRADHTSVGLIASDQHQVFGKFTGKAVLDNGKVLDVKDFLGFAERVYNRW</sequence>
<dbReference type="PANTHER" id="PTHR35868">
    <property type="entry name" value="DUF2804 DOMAIN-CONTAINING PROTEIN-RELATED"/>
    <property type="match status" value="1"/>
</dbReference>
<dbReference type="PANTHER" id="PTHR35868:SF3">
    <property type="entry name" value="DUF2804 DOMAIN-CONTAINING PROTEIN"/>
    <property type="match status" value="1"/>
</dbReference>
<evidence type="ECO:0000313" key="1">
    <source>
        <dbReference type="EMBL" id="MDQ0273157.1"/>
    </source>
</evidence>
<dbReference type="RefSeq" id="WP_307478900.1">
    <property type="nucleotide sequence ID" value="NZ_JAUSUB010000034.1"/>
</dbReference>
<dbReference type="Proteomes" id="UP001238088">
    <property type="component" value="Unassembled WGS sequence"/>
</dbReference>
<accession>A0ABU0AQV0</accession>